<evidence type="ECO:0008006" key="3">
    <source>
        <dbReference type="Google" id="ProtNLM"/>
    </source>
</evidence>
<dbReference type="InterPro" id="IPR052922">
    <property type="entry name" value="Cytidylate_Kinase-2"/>
</dbReference>
<evidence type="ECO:0000313" key="2">
    <source>
        <dbReference type="Proteomes" id="UP000445000"/>
    </source>
</evidence>
<gene>
    <name evidence="1" type="ORF">GCM10011487_19080</name>
</gene>
<evidence type="ECO:0000313" key="1">
    <source>
        <dbReference type="EMBL" id="GFE79908.1"/>
    </source>
</evidence>
<comment type="caution">
    <text evidence="1">The sequence shown here is derived from an EMBL/GenBank/DDBJ whole genome shotgun (WGS) entry which is preliminary data.</text>
</comment>
<proteinExistence type="predicted"/>
<dbReference type="Gene3D" id="3.40.50.300">
    <property type="entry name" value="P-loop containing nucleotide triphosphate hydrolases"/>
    <property type="match status" value="1"/>
</dbReference>
<dbReference type="Proteomes" id="UP000445000">
    <property type="component" value="Unassembled WGS sequence"/>
</dbReference>
<dbReference type="AlphaFoldDB" id="A0A829YAN2"/>
<dbReference type="SUPFAM" id="SSF52540">
    <property type="entry name" value="P-loop containing nucleoside triphosphate hydrolases"/>
    <property type="match status" value="1"/>
</dbReference>
<name>A0A829YAN2_9GAMM</name>
<accession>A0A829YAN2</accession>
<sequence>MRAQRILVIGTSCTGKSTFARALAINTQLPLVELDALYWEPGWKPADAGTFRQRVLESTSSDGWIVVGNYGTVRDALWSRATTVCWLNYGFALTFWRALRRTTRRALVREELWNGNRESIRRSFFSRESILWWVITTHRRRREEFARLRASADYPHLSWVEFQRPGQAEAYIRQSALK</sequence>
<dbReference type="EMBL" id="BLJN01000002">
    <property type="protein sequence ID" value="GFE79908.1"/>
    <property type="molecule type" value="Genomic_DNA"/>
</dbReference>
<protein>
    <recommendedName>
        <fullName evidence="3">Adenylate kinase</fullName>
    </recommendedName>
</protein>
<organism evidence="1 2">
    <name type="scientific">Steroidobacter agaridevorans</name>
    <dbReference type="NCBI Taxonomy" id="2695856"/>
    <lineage>
        <taxon>Bacteria</taxon>
        <taxon>Pseudomonadati</taxon>
        <taxon>Pseudomonadota</taxon>
        <taxon>Gammaproteobacteria</taxon>
        <taxon>Steroidobacterales</taxon>
        <taxon>Steroidobacteraceae</taxon>
        <taxon>Steroidobacter</taxon>
    </lineage>
</organism>
<dbReference type="InterPro" id="IPR027417">
    <property type="entry name" value="P-loop_NTPase"/>
</dbReference>
<reference evidence="2" key="1">
    <citation type="submission" date="2020-01" db="EMBL/GenBank/DDBJ databases">
        <title>'Steroidobacter agaridevorans' sp. nov., agar-degrading bacteria isolated from rhizosphere soils.</title>
        <authorList>
            <person name="Ikenaga M."/>
            <person name="Kataoka M."/>
            <person name="Murouchi A."/>
            <person name="Katsuragi S."/>
            <person name="Sakai M."/>
        </authorList>
    </citation>
    <scope>NUCLEOTIDE SEQUENCE [LARGE SCALE GENOMIC DNA]</scope>
    <source>
        <strain evidence="2">YU21-B</strain>
    </source>
</reference>
<keyword evidence="2" id="KW-1185">Reference proteome</keyword>
<dbReference type="RefSeq" id="WP_161811661.1">
    <property type="nucleotide sequence ID" value="NZ_BLJN01000002.1"/>
</dbReference>
<dbReference type="PANTHER" id="PTHR37816">
    <property type="entry name" value="YALI0E33011P"/>
    <property type="match status" value="1"/>
</dbReference>
<dbReference type="PANTHER" id="PTHR37816:SF1">
    <property type="entry name" value="TOXIN"/>
    <property type="match status" value="1"/>
</dbReference>